<dbReference type="CDD" id="cd01647">
    <property type="entry name" value="RT_LTR"/>
    <property type="match status" value="1"/>
</dbReference>
<sequence>MFSAVVETSKSSVEAEIYVVENQGPCLLGRKTAKDLGILTIDTAVWAVSGESNGIGKIVGVEARVQIDRSVKPVQQTQCNIPIPLREKTEEEIQRLLQQDVIEPAPRDSPWISRLVVRPKAGNPSEVRLCVDMRDANRAIIPQHHPLPTFDSIMPRLNRCKWFSKIDLNKAFHQIVLAEDSREITMFGTPKGYYRYKRLMFGLNCASEIFQSVMERILSGLPGVVSFIDDILIYAETKAEHDAILRSVLERLQSFGITINRRKCEFGKRSVTFMGHRLSERGISPAIDKVEAINRCREPHSVEELRSFLGLVNYLGKFIPNLATLTTPLRSLLRKGVRFQWTIGHQKAFTKIKEVLSSSKNLGFYSPSDKTILIADASRTGLGAVLLQERDNKKRVICYISKGLSEAEKAYAQNEKEALALVWATKRLEIYLRGMEFYLLTDHQPLKTIFGSNHRSCPRIERWALRLQSFRFKIVHVPGKTNIADPLSRLPQFRECTTYDQSGESMLMSIVELAKPAAVTITDVVKATLDDEELVDVKQALRTGVWPERIKRYLSFKDELTVVNGILLRGEKLVIPSSLRKNVLALSHLGHPGMERTKQRLRSKVWWPNMNNDIENLIRSCLDCQTVGQPGPQEPMQIRDLPQAPWSHLSMDILGPLPSGESLLVLIDLYSRFRVIEILRQTTTASILSKIRPVFMRLGIPQTLTTDNASNFSSREMVDFCKRYDIQLAF</sequence>
<evidence type="ECO:0000256" key="6">
    <source>
        <dbReference type="ARBA" id="ARBA00022801"/>
    </source>
</evidence>
<evidence type="ECO:0000256" key="5">
    <source>
        <dbReference type="ARBA" id="ARBA00022759"/>
    </source>
</evidence>
<feature type="domain" description="Reverse transcriptase" evidence="8">
    <location>
        <begin position="99"/>
        <end position="278"/>
    </location>
</feature>
<dbReference type="EnsemblMetazoa" id="AALFPA23_012867.R18567">
    <property type="protein sequence ID" value="AALFPA23_012867.P18567"/>
    <property type="gene ID" value="AALFPA23_012867"/>
</dbReference>
<evidence type="ECO:0000259" key="8">
    <source>
        <dbReference type="PROSITE" id="PS50878"/>
    </source>
</evidence>
<proteinExistence type="predicted"/>
<dbReference type="InterPro" id="IPR041373">
    <property type="entry name" value="RT_RNaseH"/>
</dbReference>
<dbReference type="PROSITE" id="PS50878">
    <property type="entry name" value="RT_POL"/>
    <property type="match status" value="1"/>
</dbReference>
<dbReference type="Gene3D" id="3.30.70.270">
    <property type="match status" value="2"/>
</dbReference>
<feature type="domain" description="Integrase catalytic" evidence="9">
    <location>
        <begin position="641"/>
        <end position="730"/>
    </location>
</feature>
<evidence type="ECO:0000313" key="11">
    <source>
        <dbReference type="Proteomes" id="UP000069940"/>
    </source>
</evidence>
<dbReference type="SUPFAM" id="SSF56672">
    <property type="entry name" value="DNA/RNA polymerases"/>
    <property type="match status" value="1"/>
</dbReference>
<dbReference type="InterPro" id="IPR050951">
    <property type="entry name" value="Retrovirus_Pol_polyprotein"/>
</dbReference>
<dbReference type="SUPFAM" id="SSF53098">
    <property type="entry name" value="Ribonuclease H-like"/>
    <property type="match status" value="1"/>
</dbReference>
<evidence type="ECO:0000256" key="3">
    <source>
        <dbReference type="ARBA" id="ARBA00022695"/>
    </source>
</evidence>
<evidence type="ECO:0000256" key="2">
    <source>
        <dbReference type="ARBA" id="ARBA00022679"/>
    </source>
</evidence>
<accession>A0ABM1YX02</accession>
<dbReference type="InterPro" id="IPR001584">
    <property type="entry name" value="Integrase_cat-core"/>
</dbReference>
<dbReference type="Pfam" id="PF17917">
    <property type="entry name" value="RT_RNaseH"/>
    <property type="match status" value="1"/>
</dbReference>
<keyword evidence="3" id="KW-0548">Nucleotidyltransferase</keyword>
<dbReference type="Gene3D" id="3.10.20.370">
    <property type="match status" value="1"/>
</dbReference>
<dbReference type="Gene3D" id="1.10.340.70">
    <property type="match status" value="1"/>
</dbReference>
<name>A0ABM1YX02_AEDAL</name>
<dbReference type="InterPro" id="IPR043502">
    <property type="entry name" value="DNA/RNA_pol_sf"/>
</dbReference>
<dbReference type="PANTHER" id="PTHR37984:SF11">
    <property type="entry name" value="INTEGRASE CATALYTIC DOMAIN-CONTAINING PROTEIN"/>
    <property type="match status" value="1"/>
</dbReference>
<dbReference type="InterPro" id="IPR000477">
    <property type="entry name" value="RT_dom"/>
</dbReference>
<dbReference type="Gene3D" id="3.30.420.10">
    <property type="entry name" value="Ribonuclease H-like superfamily/Ribonuclease H"/>
    <property type="match status" value="1"/>
</dbReference>
<keyword evidence="5" id="KW-0255">Endonuclease</keyword>
<dbReference type="InterPro" id="IPR012337">
    <property type="entry name" value="RNaseH-like_sf"/>
</dbReference>
<evidence type="ECO:0000256" key="4">
    <source>
        <dbReference type="ARBA" id="ARBA00022722"/>
    </source>
</evidence>
<dbReference type="PANTHER" id="PTHR37984">
    <property type="entry name" value="PROTEIN CBG26694"/>
    <property type="match status" value="1"/>
</dbReference>
<dbReference type="Pfam" id="PF17921">
    <property type="entry name" value="Integrase_H2C2"/>
    <property type="match status" value="1"/>
</dbReference>
<organism evidence="10 11">
    <name type="scientific">Aedes albopictus</name>
    <name type="common">Asian tiger mosquito</name>
    <name type="synonym">Stegomyia albopicta</name>
    <dbReference type="NCBI Taxonomy" id="7160"/>
    <lineage>
        <taxon>Eukaryota</taxon>
        <taxon>Metazoa</taxon>
        <taxon>Ecdysozoa</taxon>
        <taxon>Arthropoda</taxon>
        <taxon>Hexapoda</taxon>
        <taxon>Insecta</taxon>
        <taxon>Pterygota</taxon>
        <taxon>Neoptera</taxon>
        <taxon>Endopterygota</taxon>
        <taxon>Diptera</taxon>
        <taxon>Nematocera</taxon>
        <taxon>Culicoidea</taxon>
        <taxon>Culicidae</taxon>
        <taxon>Culicinae</taxon>
        <taxon>Aedini</taxon>
        <taxon>Aedes</taxon>
        <taxon>Stegomyia</taxon>
    </lineage>
</organism>
<dbReference type="Pfam" id="PF00665">
    <property type="entry name" value="rve"/>
    <property type="match status" value="1"/>
</dbReference>
<dbReference type="GeneID" id="134288989"/>
<reference evidence="10" key="2">
    <citation type="submission" date="2025-05" db="UniProtKB">
        <authorList>
            <consortium name="EnsemblMetazoa"/>
        </authorList>
    </citation>
    <scope>IDENTIFICATION</scope>
    <source>
        <strain evidence="10">Foshan</strain>
    </source>
</reference>
<keyword evidence="6" id="KW-0378">Hydrolase</keyword>
<reference evidence="11" key="1">
    <citation type="journal article" date="2015" name="Proc. Natl. Acad. Sci. U.S.A.">
        <title>Genome sequence of the Asian Tiger mosquito, Aedes albopictus, reveals insights into its biology, genetics, and evolution.</title>
        <authorList>
            <person name="Chen X.G."/>
            <person name="Jiang X."/>
            <person name="Gu J."/>
            <person name="Xu M."/>
            <person name="Wu Y."/>
            <person name="Deng Y."/>
            <person name="Zhang C."/>
            <person name="Bonizzoni M."/>
            <person name="Dermauw W."/>
            <person name="Vontas J."/>
            <person name="Armbruster P."/>
            <person name="Huang X."/>
            <person name="Yang Y."/>
            <person name="Zhang H."/>
            <person name="He W."/>
            <person name="Peng H."/>
            <person name="Liu Y."/>
            <person name="Wu K."/>
            <person name="Chen J."/>
            <person name="Lirakis M."/>
            <person name="Topalis P."/>
            <person name="Van Leeuwen T."/>
            <person name="Hall A.B."/>
            <person name="Jiang X."/>
            <person name="Thorpe C."/>
            <person name="Mueller R.L."/>
            <person name="Sun C."/>
            <person name="Waterhouse R.M."/>
            <person name="Yan G."/>
            <person name="Tu Z.J."/>
            <person name="Fang X."/>
            <person name="James A.A."/>
        </authorList>
    </citation>
    <scope>NUCLEOTIDE SEQUENCE [LARGE SCALE GENOMIC DNA]</scope>
    <source>
        <strain evidence="11">Foshan</strain>
    </source>
</reference>
<evidence type="ECO:0000259" key="9">
    <source>
        <dbReference type="PROSITE" id="PS50994"/>
    </source>
</evidence>
<evidence type="ECO:0000256" key="7">
    <source>
        <dbReference type="ARBA" id="ARBA00022918"/>
    </source>
</evidence>
<keyword evidence="2" id="KW-0808">Transferase</keyword>
<keyword evidence="7" id="KW-0695">RNA-directed DNA polymerase</keyword>
<dbReference type="CDD" id="cd09274">
    <property type="entry name" value="RNase_HI_RT_Ty3"/>
    <property type="match status" value="1"/>
</dbReference>
<dbReference type="Pfam" id="PF00078">
    <property type="entry name" value="RVT_1"/>
    <property type="match status" value="1"/>
</dbReference>
<dbReference type="Gene3D" id="3.10.10.10">
    <property type="entry name" value="HIV Type 1 Reverse Transcriptase, subunit A, domain 1"/>
    <property type="match status" value="1"/>
</dbReference>
<dbReference type="PROSITE" id="PS50994">
    <property type="entry name" value="INTEGRASE"/>
    <property type="match status" value="1"/>
</dbReference>
<protein>
    <recommendedName>
        <fullName evidence="1">RNA-directed DNA polymerase</fullName>
        <ecNumber evidence="1">2.7.7.49</ecNumber>
    </recommendedName>
</protein>
<keyword evidence="4" id="KW-0540">Nuclease</keyword>
<evidence type="ECO:0000256" key="1">
    <source>
        <dbReference type="ARBA" id="ARBA00012493"/>
    </source>
</evidence>
<dbReference type="Proteomes" id="UP000069940">
    <property type="component" value="Unassembled WGS sequence"/>
</dbReference>
<dbReference type="EC" id="2.7.7.49" evidence="1"/>
<dbReference type="RefSeq" id="XP_062710950.1">
    <property type="nucleotide sequence ID" value="XM_062854966.1"/>
</dbReference>
<dbReference type="InterPro" id="IPR036397">
    <property type="entry name" value="RNaseH_sf"/>
</dbReference>
<dbReference type="InterPro" id="IPR041588">
    <property type="entry name" value="Integrase_H2C2"/>
</dbReference>
<dbReference type="InterPro" id="IPR043128">
    <property type="entry name" value="Rev_trsase/Diguanyl_cyclase"/>
</dbReference>
<keyword evidence="11" id="KW-1185">Reference proteome</keyword>
<evidence type="ECO:0000313" key="10">
    <source>
        <dbReference type="EnsemblMetazoa" id="AALFPA23_012867.P18567"/>
    </source>
</evidence>